<evidence type="ECO:0000313" key="3">
    <source>
        <dbReference type="Proteomes" id="UP000037151"/>
    </source>
</evidence>
<dbReference type="AlphaFoldDB" id="A0A0L0K2K9"/>
<dbReference type="PROSITE" id="PS50943">
    <property type="entry name" value="HTH_CROC1"/>
    <property type="match status" value="1"/>
</dbReference>
<evidence type="ECO:0000313" key="2">
    <source>
        <dbReference type="EMBL" id="KND32053.1"/>
    </source>
</evidence>
<dbReference type="Proteomes" id="UP000037151">
    <property type="component" value="Unassembled WGS sequence"/>
</dbReference>
<dbReference type="GO" id="GO:0003677">
    <property type="term" value="F:DNA binding"/>
    <property type="evidence" value="ECO:0007669"/>
    <property type="project" value="UniProtKB-KW"/>
</dbReference>
<protein>
    <submittedName>
        <fullName evidence="2">DNA-binding protein</fullName>
    </submittedName>
</protein>
<reference evidence="3" key="1">
    <citation type="submission" date="2014-07" db="EMBL/GenBank/DDBJ databases">
        <title>Genome sequencing of plant-pathogenic Streptomyces species.</title>
        <authorList>
            <person name="Harrison J."/>
            <person name="Sapp M."/>
            <person name="Thwaites R."/>
            <person name="Studholme D.J."/>
        </authorList>
    </citation>
    <scope>NUCLEOTIDE SEQUENCE [LARGE SCALE GENOMIC DNA]</scope>
    <source>
        <strain evidence="3">NCPPB 4445</strain>
    </source>
</reference>
<organism evidence="2 3">
    <name type="scientific">Streptomyces acidiscabies</name>
    <dbReference type="NCBI Taxonomy" id="42234"/>
    <lineage>
        <taxon>Bacteria</taxon>
        <taxon>Bacillati</taxon>
        <taxon>Actinomycetota</taxon>
        <taxon>Actinomycetes</taxon>
        <taxon>Kitasatosporales</taxon>
        <taxon>Streptomycetaceae</taxon>
        <taxon>Streptomyces</taxon>
    </lineage>
</organism>
<dbReference type="CDD" id="cd00093">
    <property type="entry name" value="HTH_XRE"/>
    <property type="match status" value="1"/>
</dbReference>
<dbReference type="Pfam" id="PF19054">
    <property type="entry name" value="DUF5753"/>
    <property type="match status" value="1"/>
</dbReference>
<dbReference type="SMART" id="SM00530">
    <property type="entry name" value="HTH_XRE"/>
    <property type="match status" value="1"/>
</dbReference>
<feature type="domain" description="HTH cro/C1-type" evidence="1">
    <location>
        <begin position="18"/>
        <end position="72"/>
    </location>
</feature>
<sequence length="288" mass="32517">MPAHPRPTVRRRRLGAELKRLREAAGVSMDNAGEHIDGDKTKISRIENGRQGIRPLEIKALLDLFGVEDEKLKTALLTLAREAKRKGWWQQYGDFLRPDFEELLTLEWDAARIHTFQALVVPGLLQTNAYAEAIIRGTGRHWPEEEIQSTVPLRAERQAIFERPEAPQYLCILDEAVLHHEIGGPQVMVEQLRKLIEVCEDPGISVQVVPYVQGGYVGLEGSFTLYSYPDQMALDVVALGYLDGALYLEEDGAVERYHRAFDQVRSAALSSRQSIDLISQTARDFEAK</sequence>
<accession>A0A0L0K2K9</accession>
<comment type="caution">
    <text evidence="2">The sequence shown here is derived from an EMBL/GenBank/DDBJ whole genome shotgun (WGS) entry which is preliminary data.</text>
</comment>
<name>A0A0L0K2K9_9ACTN</name>
<dbReference type="InterPro" id="IPR010982">
    <property type="entry name" value="Lambda_DNA-bd_dom_sf"/>
</dbReference>
<dbReference type="OrthoDB" id="4116632at2"/>
<evidence type="ECO:0000259" key="1">
    <source>
        <dbReference type="PROSITE" id="PS50943"/>
    </source>
</evidence>
<gene>
    <name evidence="2" type="ORF">IQ63_24975</name>
</gene>
<keyword evidence="2" id="KW-0238">DNA-binding</keyword>
<dbReference type="InterPro" id="IPR001387">
    <property type="entry name" value="Cro/C1-type_HTH"/>
</dbReference>
<dbReference type="PATRIC" id="fig|42234.21.peg.5170"/>
<dbReference type="EMBL" id="JPPY01000140">
    <property type="protein sequence ID" value="KND32053.1"/>
    <property type="molecule type" value="Genomic_DNA"/>
</dbReference>
<dbReference type="SUPFAM" id="SSF47413">
    <property type="entry name" value="lambda repressor-like DNA-binding domains"/>
    <property type="match status" value="1"/>
</dbReference>
<dbReference type="Gene3D" id="1.10.260.40">
    <property type="entry name" value="lambda repressor-like DNA-binding domains"/>
    <property type="match status" value="1"/>
</dbReference>
<dbReference type="RefSeq" id="WP_050372615.1">
    <property type="nucleotide sequence ID" value="NZ_KQ257823.1"/>
</dbReference>
<dbReference type="Pfam" id="PF13560">
    <property type="entry name" value="HTH_31"/>
    <property type="match status" value="1"/>
</dbReference>
<proteinExistence type="predicted"/>
<dbReference type="InterPro" id="IPR043917">
    <property type="entry name" value="DUF5753"/>
</dbReference>